<keyword evidence="3" id="KW-1185">Reference proteome</keyword>
<dbReference type="AlphaFoldDB" id="A0AAV2MR35"/>
<organism evidence="2 3">
    <name type="scientific">Knipowitschia caucasica</name>
    <name type="common">Caucasian dwarf goby</name>
    <name type="synonym">Pomatoschistus caucasicus</name>
    <dbReference type="NCBI Taxonomy" id="637954"/>
    <lineage>
        <taxon>Eukaryota</taxon>
        <taxon>Metazoa</taxon>
        <taxon>Chordata</taxon>
        <taxon>Craniata</taxon>
        <taxon>Vertebrata</taxon>
        <taxon>Euteleostomi</taxon>
        <taxon>Actinopterygii</taxon>
        <taxon>Neopterygii</taxon>
        <taxon>Teleostei</taxon>
        <taxon>Neoteleostei</taxon>
        <taxon>Acanthomorphata</taxon>
        <taxon>Gobiaria</taxon>
        <taxon>Gobiiformes</taxon>
        <taxon>Gobioidei</taxon>
        <taxon>Gobiidae</taxon>
        <taxon>Gobiinae</taxon>
        <taxon>Knipowitschia</taxon>
    </lineage>
</organism>
<feature type="compositionally biased region" description="Polar residues" evidence="1">
    <location>
        <begin position="8"/>
        <end position="19"/>
    </location>
</feature>
<evidence type="ECO:0000256" key="1">
    <source>
        <dbReference type="SAM" id="MobiDB-lite"/>
    </source>
</evidence>
<dbReference type="EMBL" id="OZ035831">
    <property type="protein sequence ID" value="CAL1615918.1"/>
    <property type="molecule type" value="Genomic_DNA"/>
</dbReference>
<name>A0AAV2MR35_KNICA</name>
<accession>A0AAV2MR35</accession>
<protein>
    <submittedName>
        <fullName evidence="2">Uncharacterized protein</fullName>
    </submittedName>
</protein>
<proteinExistence type="predicted"/>
<feature type="region of interest" description="Disordered" evidence="1">
    <location>
        <begin position="1"/>
        <end position="31"/>
    </location>
</feature>
<evidence type="ECO:0000313" key="2">
    <source>
        <dbReference type="EMBL" id="CAL1615918.1"/>
    </source>
</evidence>
<dbReference type="Proteomes" id="UP001497482">
    <property type="component" value="Chromosome 9"/>
</dbReference>
<evidence type="ECO:0000313" key="3">
    <source>
        <dbReference type="Proteomes" id="UP001497482"/>
    </source>
</evidence>
<gene>
    <name evidence="2" type="ORF">KC01_LOCUS41780</name>
</gene>
<sequence>MSVCLCQNKPTSSRQTSDQSIRHRQNRGSSCQGATDVVVSQSRGVLLSAVCSSNAAVKRLLCVLLSSLRAVGAALTDGSSSLWQLQQRAGARRGLGG</sequence>
<reference evidence="2 3" key="1">
    <citation type="submission" date="2024-04" db="EMBL/GenBank/DDBJ databases">
        <authorList>
            <person name="Waldvogel A.-M."/>
            <person name="Schoenle A."/>
        </authorList>
    </citation>
    <scope>NUCLEOTIDE SEQUENCE [LARGE SCALE GENOMIC DNA]</scope>
</reference>